<dbReference type="PROSITE" id="PS50850">
    <property type="entry name" value="MFS"/>
    <property type="match status" value="1"/>
</dbReference>
<accession>A0A1Y0C9S5</accession>
<feature type="transmembrane region" description="Helical" evidence="6">
    <location>
        <begin position="393"/>
        <end position="417"/>
    </location>
</feature>
<keyword evidence="3 6" id="KW-0812">Transmembrane</keyword>
<evidence type="ECO:0000256" key="6">
    <source>
        <dbReference type="SAM" id="Phobius"/>
    </source>
</evidence>
<dbReference type="CDD" id="cd17321">
    <property type="entry name" value="MFS_MMR_MDR_like"/>
    <property type="match status" value="1"/>
</dbReference>
<keyword evidence="9" id="KW-1185">Reference proteome</keyword>
<dbReference type="OrthoDB" id="9781469at2"/>
<feature type="transmembrane region" description="Helical" evidence="6">
    <location>
        <begin position="227"/>
        <end position="250"/>
    </location>
</feature>
<feature type="transmembrane region" description="Helical" evidence="6">
    <location>
        <begin position="111"/>
        <end position="128"/>
    </location>
</feature>
<feature type="transmembrane region" description="Helical" evidence="6">
    <location>
        <begin position="335"/>
        <end position="353"/>
    </location>
</feature>
<keyword evidence="2" id="KW-0813">Transport</keyword>
<dbReference type="Gene3D" id="1.20.1250.20">
    <property type="entry name" value="MFS general substrate transporter like domains"/>
    <property type="match status" value="1"/>
</dbReference>
<dbReference type="PRINTS" id="PR01036">
    <property type="entry name" value="TCRTETB"/>
</dbReference>
<feature type="transmembrane region" description="Helical" evidence="6">
    <location>
        <begin position="83"/>
        <end position="105"/>
    </location>
</feature>
<feature type="transmembrane region" description="Helical" evidence="6">
    <location>
        <begin position="54"/>
        <end position="71"/>
    </location>
</feature>
<feature type="transmembrane region" description="Helical" evidence="6">
    <location>
        <begin position="202"/>
        <end position="221"/>
    </location>
</feature>
<feature type="domain" description="Major facilitator superfamily (MFS) profile" evidence="7">
    <location>
        <begin position="16"/>
        <end position="457"/>
    </location>
</feature>
<feature type="transmembrane region" description="Helical" evidence="6">
    <location>
        <begin position="270"/>
        <end position="292"/>
    </location>
</feature>
<proteinExistence type="predicted"/>
<feature type="transmembrane region" description="Helical" evidence="6">
    <location>
        <begin position="359"/>
        <end position="381"/>
    </location>
</feature>
<dbReference type="Gene3D" id="1.20.1720.10">
    <property type="entry name" value="Multidrug resistance protein D"/>
    <property type="match status" value="1"/>
</dbReference>
<feature type="transmembrane region" description="Helical" evidence="6">
    <location>
        <begin position="170"/>
        <end position="190"/>
    </location>
</feature>
<dbReference type="PANTHER" id="PTHR42718:SF9">
    <property type="entry name" value="MAJOR FACILITATOR SUPERFAMILY MULTIDRUG TRANSPORTER MFSC"/>
    <property type="match status" value="1"/>
</dbReference>
<dbReference type="GO" id="GO:0022857">
    <property type="term" value="F:transmembrane transporter activity"/>
    <property type="evidence" value="ECO:0007669"/>
    <property type="project" value="InterPro"/>
</dbReference>
<feature type="transmembrane region" description="Helical" evidence="6">
    <location>
        <begin position="304"/>
        <end position="323"/>
    </location>
</feature>
<evidence type="ECO:0000256" key="2">
    <source>
        <dbReference type="ARBA" id="ARBA00022448"/>
    </source>
</evidence>
<organism evidence="8 9">
    <name type="scientific">Mycobacterium dioxanotrophicus</name>
    <dbReference type="NCBI Taxonomy" id="482462"/>
    <lineage>
        <taxon>Bacteria</taxon>
        <taxon>Bacillati</taxon>
        <taxon>Actinomycetota</taxon>
        <taxon>Actinomycetes</taxon>
        <taxon>Mycobacteriales</taxon>
        <taxon>Mycobacteriaceae</taxon>
        <taxon>Mycobacterium</taxon>
    </lineage>
</organism>
<dbReference type="GO" id="GO:0005886">
    <property type="term" value="C:plasma membrane"/>
    <property type="evidence" value="ECO:0007669"/>
    <property type="project" value="UniProtKB-SubCell"/>
</dbReference>
<dbReference type="Pfam" id="PF07690">
    <property type="entry name" value="MFS_1"/>
    <property type="match status" value="1"/>
</dbReference>
<sequence>MTDQRAAPTAPRDRWILAAVSTALFCVQLDYFAVNLALPKMAEDLGTTATDLQWVISIYMLTLGACMVPAGRIGDIFGRRRTLLIGIAIFGVSSAVCAMAPSAAWVIGSRAAQGLGAALIFPVSVSVLTNSFPADRAARAIGLAYGIGGLGNAAGPLVGGLLTQTVGWRAIFWLLVPLAVICAVIGGITMPESSDQTVPRRIDLTGLALITIGIGLFTLTFDRGPSWGWLSLPTVAAFIISIVTMTAFVVTEHRVKWPLVDLSLLRDERFTVLILTGTVANIAYVVAIYLSTLNLQDVRGLDPLTAGLAFLGPSAGAAAGGVLSGRLATKYPPMAVMGTTGAAAAISLAVLALSHSWPLYLIALTACGFTMGLVYAFTTVATQAVVPPERAGAAAGVALTSMVTLGGVGIAVTGTVLEMLVHAGSTTGGGISAILLTIAILLLPTSLLVLGWAKQTTR</sequence>
<dbReference type="KEGG" id="mdx:BTO20_28650"/>
<keyword evidence="5 6" id="KW-0472">Membrane</keyword>
<feature type="transmembrane region" description="Helical" evidence="6">
    <location>
        <begin position="140"/>
        <end position="158"/>
    </location>
</feature>
<feature type="transmembrane region" description="Helical" evidence="6">
    <location>
        <begin position="429"/>
        <end position="453"/>
    </location>
</feature>
<comment type="subcellular location">
    <subcellularLocation>
        <location evidence="1">Cell membrane</location>
        <topology evidence="1">Multi-pass membrane protein</topology>
    </subcellularLocation>
</comment>
<protein>
    <submittedName>
        <fullName evidence="8">MFS transporter</fullName>
    </submittedName>
</protein>
<evidence type="ECO:0000256" key="4">
    <source>
        <dbReference type="ARBA" id="ARBA00022989"/>
    </source>
</evidence>
<dbReference type="Proteomes" id="UP000195331">
    <property type="component" value="Chromosome"/>
</dbReference>
<evidence type="ECO:0000256" key="1">
    <source>
        <dbReference type="ARBA" id="ARBA00004651"/>
    </source>
</evidence>
<evidence type="ECO:0000259" key="7">
    <source>
        <dbReference type="PROSITE" id="PS50850"/>
    </source>
</evidence>
<dbReference type="AlphaFoldDB" id="A0A1Y0C9S5"/>
<reference evidence="8 9" key="1">
    <citation type="submission" date="2017-04" db="EMBL/GenBank/DDBJ databases">
        <title>Whole Genome Sequence of 1,4-Dioxane Degrading Bacterium Mycobacterium dioxanotrophicus PH-06.</title>
        <authorList>
            <person name="He Y."/>
        </authorList>
    </citation>
    <scope>NUCLEOTIDE SEQUENCE [LARGE SCALE GENOMIC DNA]</scope>
    <source>
        <strain evidence="8 9">PH-06</strain>
    </source>
</reference>
<dbReference type="RefSeq" id="WP_087079322.1">
    <property type="nucleotide sequence ID" value="NZ_CP020809.1"/>
</dbReference>
<dbReference type="SUPFAM" id="SSF103473">
    <property type="entry name" value="MFS general substrate transporter"/>
    <property type="match status" value="1"/>
</dbReference>
<dbReference type="PANTHER" id="PTHR42718">
    <property type="entry name" value="MAJOR FACILITATOR SUPERFAMILY MULTIDRUG TRANSPORTER MFSC"/>
    <property type="match status" value="1"/>
</dbReference>
<evidence type="ECO:0000313" key="8">
    <source>
        <dbReference type="EMBL" id="ART71991.1"/>
    </source>
</evidence>
<dbReference type="InterPro" id="IPR036259">
    <property type="entry name" value="MFS_trans_sf"/>
</dbReference>
<gene>
    <name evidence="8" type="ORF">BTO20_28650</name>
</gene>
<evidence type="ECO:0000313" key="9">
    <source>
        <dbReference type="Proteomes" id="UP000195331"/>
    </source>
</evidence>
<name>A0A1Y0C9S5_9MYCO</name>
<feature type="transmembrane region" description="Helical" evidence="6">
    <location>
        <begin position="15"/>
        <end position="34"/>
    </location>
</feature>
<keyword evidence="4 6" id="KW-1133">Transmembrane helix</keyword>
<dbReference type="InterPro" id="IPR020846">
    <property type="entry name" value="MFS_dom"/>
</dbReference>
<dbReference type="InterPro" id="IPR011701">
    <property type="entry name" value="MFS"/>
</dbReference>
<evidence type="ECO:0000256" key="5">
    <source>
        <dbReference type="ARBA" id="ARBA00023136"/>
    </source>
</evidence>
<dbReference type="EMBL" id="CP020809">
    <property type="protein sequence ID" value="ART71991.1"/>
    <property type="molecule type" value="Genomic_DNA"/>
</dbReference>
<evidence type="ECO:0000256" key="3">
    <source>
        <dbReference type="ARBA" id="ARBA00022692"/>
    </source>
</evidence>